<proteinExistence type="predicted"/>
<sequence length="530" mass="59651">MENALSAKKNRENAVLLSLSNAIATIRDKSDLFDVIDQKLKSLFDFEDFVICIISDDQQTHSPFLYNQREDFQKNAGIAPASTRSYTIDDGLCHAMMATTVPVVFDVAEVLAWDNPPAWLSFWQNLGIKEMIGLPISDRGICVGFFYLYTKEKNVVSNTYYDILHSISLQISVAVSNIRANEKIAAQLQEINLYKQQLEEEKSYLQEQVEKSYRHNEIIGQGAGIQNVFQLVDQVASSDSTVLILGETGTGKELIARAIHNGSPRQSKLMIKLNCAALPPDLVESELFGHEKGSFTGATERRIGKFELAHNGTLFLDEIGELSLALQVKLLRALQEKEIERVGGRSVIKTNVRILAATNRNLAQEVEEGRFRSDLYYRLNVFPITIPPLRDRKEDIPDLAMHFINRFAKKTGKDVRTLTKHVSKTLMAYPWPGNIRELEHLVERSVLLSKGPVLREVYLPKVEHINPDNGAKDNRIKTIYENERDHILTTLKLCRGKISGVGGAAEILGIPATTLNSKIKKFQIKRAHIL</sequence>
<keyword evidence="4" id="KW-0238">DNA-binding</keyword>
<accession>A0A4R6IPS5</accession>
<dbReference type="FunFam" id="3.40.50.300:FF:000006">
    <property type="entry name" value="DNA-binding transcriptional regulator NtrC"/>
    <property type="match status" value="1"/>
</dbReference>
<keyword evidence="7" id="KW-0175">Coiled coil</keyword>
<dbReference type="Gene3D" id="1.10.8.60">
    <property type="match status" value="1"/>
</dbReference>
<keyword evidence="5" id="KW-0010">Activator</keyword>
<dbReference type="SUPFAM" id="SSF46689">
    <property type="entry name" value="Homeodomain-like"/>
    <property type="match status" value="1"/>
</dbReference>
<keyword evidence="10" id="KW-1185">Reference proteome</keyword>
<keyword evidence="2" id="KW-0067">ATP-binding</keyword>
<dbReference type="GO" id="GO:0003677">
    <property type="term" value="F:DNA binding"/>
    <property type="evidence" value="ECO:0007669"/>
    <property type="project" value="UniProtKB-KW"/>
</dbReference>
<gene>
    <name evidence="9" type="ORF">CLV32_0591</name>
</gene>
<dbReference type="SUPFAM" id="SSF52540">
    <property type="entry name" value="P-loop containing nucleoside triphosphate hydrolases"/>
    <property type="match status" value="1"/>
</dbReference>
<reference evidence="9 10" key="1">
    <citation type="submission" date="2019-03" db="EMBL/GenBank/DDBJ databases">
        <title>Genomic Encyclopedia of Archaeal and Bacterial Type Strains, Phase II (KMG-II): from individual species to whole genera.</title>
        <authorList>
            <person name="Goeker M."/>
        </authorList>
    </citation>
    <scope>NUCLEOTIDE SEQUENCE [LARGE SCALE GENOMIC DNA]</scope>
    <source>
        <strain evidence="9 10">DSM 19034</strain>
    </source>
</reference>
<dbReference type="Pfam" id="PF00158">
    <property type="entry name" value="Sigma54_activat"/>
    <property type="match status" value="1"/>
</dbReference>
<dbReference type="GO" id="GO:0005524">
    <property type="term" value="F:ATP binding"/>
    <property type="evidence" value="ECO:0007669"/>
    <property type="project" value="UniProtKB-KW"/>
</dbReference>
<dbReference type="CDD" id="cd00009">
    <property type="entry name" value="AAA"/>
    <property type="match status" value="1"/>
</dbReference>
<evidence type="ECO:0000313" key="9">
    <source>
        <dbReference type="EMBL" id="TDO24302.1"/>
    </source>
</evidence>
<comment type="caution">
    <text evidence="9">The sequence shown here is derived from an EMBL/GenBank/DDBJ whole genome shotgun (WGS) entry which is preliminary data.</text>
</comment>
<dbReference type="SUPFAM" id="SSF55781">
    <property type="entry name" value="GAF domain-like"/>
    <property type="match status" value="1"/>
</dbReference>
<evidence type="ECO:0000256" key="5">
    <source>
        <dbReference type="ARBA" id="ARBA00023159"/>
    </source>
</evidence>
<dbReference type="OrthoDB" id="9767722at2"/>
<dbReference type="Proteomes" id="UP000295499">
    <property type="component" value="Unassembled WGS sequence"/>
</dbReference>
<dbReference type="Gene3D" id="1.10.10.60">
    <property type="entry name" value="Homeodomain-like"/>
    <property type="match status" value="1"/>
</dbReference>
<dbReference type="InterPro" id="IPR003593">
    <property type="entry name" value="AAA+_ATPase"/>
</dbReference>
<dbReference type="SMART" id="SM00382">
    <property type="entry name" value="AAA"/>
    <property type="match status" value="1"/>
</dbReference>
<dbReference type="PROSITE" id="PS00688">
    <property type="entry name" value="SIGMA54_INTERACT_3"/>
    <property type="match status" value="1"/>
</dbReference>
<evidence type="ECO:0000256" key="6">
    <source>
        <dbReference type="ARBA" id="ARBA00023163"/>
    </source>
</evidence>
<dbReference type="InterPro" id="IPR025943">
    <property type="entry name" value="Sigma_54_int_dom_ATP-bd_2"/>
</dbReference>
<keyword evidence="1" id="KW-0547">Nucleotide-binding</keyword>
<dbReference type="PROSITE" id="PS00675">
    <property type="entry name" value="SIGMA54_INTERACT_1"/>
    <property type="match status" value="1"/>
</dbReference>
<evidence type="ECO:0000259" key="8">
    <source>
        <dbReference type="PROSITE" id="PS50045"/>
    </source>
</evidence>
<dbReference type="InterPro" id="IPR058031">
    <property type="entry name" value="AAA_lid_NorR"/>
</dbReference>
<keyword evidence="6" id="KW-0804">Transcription</keyword>
<dbReference type="GO" id="GO:0006355">
    <property type="term" value="P:regulation of DNA-templated transcription"/>
    <property type="evidence" value="ECO:0007669"/>
    <property type="project" value="InterPro"/>
</dbReference>
<dbReference type="AlphaFoldDB" id="A0A4R6IPS5"/>
<dbReference type="InterPro" id="IPR025944">
    <property type="entry name" value="Sigma_54_int_dom_CS"/>
</dbReference>
<dbReference type="PROSITE" id="PS00676">
    <property type="entry name" value="SIGMA54_INTERACT_2"/>
    <property type="match status" value="1"/>
</dbReference>
<keyword evidence="3" id="KW-0805">Transcription regulation</keyword>
<dbReference type="RefSeq" id="WP_133552177.1">
    <property type="nucleotide sequence ID" value="NZ_SNWM01000001.1"/>
</dbReference>
<protein>
    <submittedName>
        <fullName evidence="9">Transcriptional regulator with GAF, ATPase, and Fis domain</fullName>
    </submittedName>
</protein>
<evidence type="ECO:0000256" key="1">
    <source>
        <dbReference type="ARBA" id="ARBA00022741"/>
    </source>
</evidence>
<evidence type="ECO:0000256" key="4">
    <source>
        <dbReference type="ARBA" id="ARBA00023125"/>
    </source>
</evidence>
<dbReference type="PANTHER" id="PTHR32071:SF117">
    <property type="entry name" value="PTS-DEPENDENT DIHYDROXYACETONE KINASE OPERON REGULATORY PROTEIN-RELATED"/>
    <property type="match status" value="1"/>
</dbReference>
<dbReference type="InterPro" id="IPR025662">
    <property type="entry name" value="Sigma_54_int_dom_ATP-bd_1"/>
</dbReference>
<evidence type="ECO:0000256" key="3">
    <source>
        <dbReference type="ARBA" id="ARBA00023015"/>
    </source>
</evidence>
<dbReference type="EMBL" id="SNWM01000001">
    <property type="protein sequence ID" value="TDO24302.1"/>
    <property type="molecule type" value="Genomic_DNA"/>
</dbReference>
<dbReference type="InterPro" id="IPR002078">
    <property type="entry name" value="Sigma_54_int"/>
</dbReference>
<feature type="domain" description="Sigma-54 factor interaction" evidence="8">
    <location>
        <begin position="218"/>
        <end position="447"/>
    </location>
</feature>
<dbReference type="Gene3D" id="3.30.450.40">
    <property type="match status" value="1"/>
</dbReference>
<dbReference type="InterPro" id="IPR027417">
    <property type="entry name" value="P-loop_NTPase"/>
</dbReference>
<dbReference type="Gene3D" id="3.40.50.300">
    <property type="entry name" value="P-loop containing nucleotide triphosphate hydrolases"/>
    <property type="match status" value="1"/>
</dbReference>
<feature type="coiled-coil region" evidence="7">
    <location>
        <begin position="177"/>
        <end position="215"/>
    </location>
</feature>
<evidence type="ECO:0000256" key="2">
    <source>
        <dbReference type="ARBA" id="ARBA00022840"/>
    </source>
</evidence>
<name>A0A4R6IPS5_9SPHI</name>
<dbReference type="PANTHER" id="PTHR32071">
    <property type="entry name" value="TRANSCRIPTIONAL REGULATORY PROTEIN"/>
    <property type="match status" value="1"/>
</dbReference>
<evidence type="ECO:0000256" key="7">
    <source>
        <dbReference type="SAM" id="Coils"/>
    </source>
</evidence>
<dbReference type="Pfam" id="PF25601">
    <property type="entry name" value="AAA_lid_14"/>
    <property type="match status" value="1"/>
</dbReference>
<organism evidence="9 10">
    <name type="scientific">Pedobacter duraquae</name>
    <dbReference type="NCBI Taxonomy" id="425511"/>
    <lineage>
        <taxon>Bacteria</taxon>
        <taxon>Pseudomonadati</taxon>
        <taxon>Bacteroidota</taxon>
        <taxon>Sphingobacteriia</taxon>
        <taxon>Sphingobacteriales</taxon>
        <taxon>Sphingobacteriaceae</taxon>
        <taxon>Pedobacter</taxon>
    </lineage>
</organism>
<evidence type="ECO:0000313" key="10">
    <source>
        <dbReference type="Proteomes" id="UP000295499"/>
    </source>
</evidence>
<dbReference type="InterPro" id="IPR009057">
    <property type="entry name" value="Homeodomain-like_sf"/>
</dbReference>
<dbReference type="InterPro" id="IPR029016">
    <property type="entry name" value="GAF-like_dom_sf"/>
</dbReference>
<dbReference type="PROSITE" id="PS50045">
    <property type="entry name" value="SIGMA54_INTERACT_4"/>
    <property type="match status" value="1"/>
</dbReference>